<sequence length="195" mass="21712">MTSQDKPFERPQGTPLDPAARPEPFDSAQDRPFDRVPGFRVQDRSFRGWFVRWIDRGEDGIYAIIGVLLAITALALLWDAGVKIVSGVLWQRAQFNAIGVIDSLLITLMVVEILYTVRVSFVEKSLACEPFLVVGLIAAVRRILILTAEVWHLAEVPAELFRMAMIEMGLLTLLVLVLVVSIVVLRKHGGSTAIF</sequence>
<dbReference type="EMBL" id="JACPSX010000007">
    <property type="protein sequence ID" value="MBI3013556.1"/>
    <property type="molecule type" value="Genomic_DNA"/>
</dbReference>
<gene>
    <name evidence="8" type="ORF">HYY65_00495</name>
</gene>
<dbReference type="InterPro" id="IPR020948">
    <property type="entry name" value="P_starv_induced_PsiE-like"/>
</dbReference>
<dbReference type="AlphaFoldDB" id="A0A932M022"/>
<comment type="caution">
    <text evidence="8">The sequence shown here is derived from an EMBL/GenBank/DDBJ whole genome shotgun (WGS) entry which is preliminary data.</text>
</comment>
<name>A0A932M022_UNCTE</name>
<dbReference type="GO" id="GO:0005886">
    <property type="term" value="C:plasma membrane"/>
    <property type="evidence" value="ECO:0007669"/>
    <property type="project" value="UniProtKB-SubCell"/>
</dbReference>
<evidence type="ECO:0000256" key="2">
    <source>
        <dbReference type="ARBA" id="ARBA00022475"/>
    </source>
</evidence>
<keyword evidence="2" id="KW-1003">Cell membrane</keyword>
<reference evidence="8" key="1">
    <citation type="submission" date="2020-07" db="EMBL/GenBank/DDBJ databases">
        <title>Huge and variable diversity of episymbiotic CPR bacteria and DPANN archaea in groundwater ecosystems.</title>
        <authorList>
            <person name="He C.Y."/>
            <person name="Keren R."/>
            <person name="Whittaker M."/>
            <person name="Farag I.F."/>
            <person name="Doudna J."/>
            <person name="Cate J.H.D."/>
            <person name="Banfield J.F."/>
        </authorList>
    </citation>
    <scope>NUCLEOTIDE SEQUENCE</scope>
    <source>
        <strain evidence="8">NC_groundwater_717_Ag_S-0.2um_59_8</strain>
    </source>
</reference>
<evidence type="ECO:0000256" key="5">
    <source>
        <dbReference type="ARBA" id="ARBA00023136"/>
    </source>
</evidence>
<feature type="region of interest" description="Disordered" evidence="6">
    <location>
        <begin position="1"/>
        <end position="35"/>
    </location>
</feature>
<feature type="transmembrane region" description="Helical" evidence="7">
    <location>
        <begin position="131"/>
        <end position="154"/>
    </location>
</feature>
<keyword evidence="4 7" id="KW-1133">Transmembrane helix</keyword>
<evidence type="ECO:0000256" key="6">
    <source>
        <dbReference type="SAM" id="MobiDB-lite"/>
    </source>
</evidence>
<keyword evidence="3 7" id="KW-0812">Transmembrane</keyword>
<evidence type="ECO:0000256" key="1">
    <source>
        <dbReference type="ARBA" id="ARBA00004651"/>
    </source>
</evidence>
<evidence type="ECO:0000256" key="3">
    <source>
        <dbReference type="ARBA" id="ARBA00022692"/>
    </source>
</evidence>
<proteinExistence type="predicted"/>
<protein>
    <submittedName>
        <fullName evidence="8">Uncharacterized protein</fullName>
    </submittedName>
</protein>
<comment type="subcellular location">
    <subcellularLocation>
        <location evidence="1">Cell membrane</location>
        <topology evidence="1">Multi-pass membrane protein</topology>
    </subcellularLocation>
</comment>
<feature type="transmembrane region" description="Helical" evidence="7">
    <location>
        <begin position="98"/>
        <end position="119"/>
    </location>
</feature>
<feature type="transmembrane region" description="Helical" evidence="7">
    <location>
        <begin position="160"/>
        <end position="185"/>
    </location>
</feature>
<organism evidence="8 9">
    <name type="scientific">Tectimicrobiota bacterium</name>
    <dbReference type="NCBI Taxonomy" id="2528274"/>
    <lineage>
        <taxon>Bacteria</taxon>
        <taxon>Pseudomonadati</taxon>
        <taxon>Nitrospinota/Tectimicrobiota group</taxon>
        <taxon>Candidatus Tectimicrobiota</taxon>
    </lineage>
</organism>
<evidence type="ECO:0000313" key="8">
    <source>
        <dbReference type="EMBL" id="MBI3013556.1"/>
    </source>
</evidence>
<accession>A0A932M022</accession>
<evidence type="ECO:0000256" key="4">
    <source>
        <dbReference type="ARBA" id="ARBA00022989"/>
    </source>
</evidence>
<evidence type="ECO:0000256" key="7">
    <source>
        <dbReference type="SAM" id="Phobius"/>
    </source>
</evidence>
<keyword evidence="5 7" id="KW-0472">Membrane</keyword>
<dbReference type="Proteomes" id="UP000741360">
    <property type="component" value="Unassembled WGS sequence"/>
</dbReference>
<feature type="transmembrane region" description="Helical" evidence="7">
    <location>
        <begin position="60"/>
        <end position="78"/>
    </location>
</feature>
<dbReference type="Pfam" id="PF06146">
    <property type="entry name" value="PsiE"/>
    <property type="match status" value="1"/>
</dbReference>
<evidence type="ECO:0000313" key="9">
    <source>
        <dbReference type="Proteomes" id="UP000741360"/>
    </source>
</evidence>